<feature type="transmembrane region" description="Helical" evidence="1">
    <location>
        <begin position="70"/>
        <end position="88"/>
    </location>
</feature>
<keyword evidence="1" id="KW-0812">Transmembrane</keyword>
<name>A0A833V405_9POAL</name>
<dbReference type="EMBL" id="SWLB01000024">
    <property type="protein sequence ID" value="KAF3322917.1"/>
    <property type="molecule type" value="Genomic_DNA"/>
</dbReference>
<sequence>MVVTAVTATTKVDTTTTTKAKVDTATTTKAKVDTATATKAKVDTTATTTKAKVVDIETIKGRMLDMPTTIKADLVAAAVSVVAVMALIKIMMATMQIGAGEVVCEVEEIGPIEGDMKEEEVAVVPGEEGTSVEGDGWVMGPAMRGVSKRKSTSNCACFEK</sequence>
<organism evidence="2 3">
    <name type="scientific">Carex littledalei</name>
    <dbReference type="NCBI Taxonomy" id="544730"/>
    <lineage>
        <taxon>Eukaryota</taxon>
        <taxon>Viridiplantae</taxon>
        <taxon>Streptophyta</taxon>
        <taxon>Embryophyta</taxon>
        <taxon>Tracheophyta</taxon>
        <taxon>Spermatophyta</taxon>
        <taxon>Magnoliopsida</taxon>
        <taxon>Liliopsida</taxon>
        <taxon>Poales</taxon>
        <taxon>Cyperaceae</taxon>
        <taxon>Cyperoideae</taxon>
        <taxon>Cariceae</taxon>
        <taxon>Carex</taxon>
        <taxon>Carex subgen. Euthyceras</taxon>
    </lineage>
</organism>
<keyword evidence="1" id="KW-0472">Membrane</keyword>
<protein>
    <submittedName>
        <fullName evidence="2">Uncharacterized protein</fullName>
    </submittedName>
</protein>
<gene>
    <name evidence="2" type="ORF">FCM35_KLT12906</name>
</gene>
<reference evidence="2" key="1">
    <citation type="submission" date="2020-01" db="EMBL/GenBank/DDBJ databases">
        <title>Genome sequence of Kobresia littledalei, the first chromosome-level genome in the family Cyperaceae.</title>
        <authorList>
            <person name="Qu G."/>
        </authorList>
    </citation>
    <scope>NUCLEOTIDE SEQUENCE</scope>
    <source>
        <strain evidence="2">C.B.Clarke</strain>
        <tissue evidence="2">Leaf</tissue>
    </source>
</reference>
<proteinExistence type="predicted"/>
<accession>A0A833V405</accession>
<dbReference type="Proteomes" id="UP000623129">
    <property type="component" value="Unassembled WGS sequence"/>
</dbReference>
<evidence type="ECO:0000313" key="3">
    <source>
        <dbReference type="Proteomes" id="UP000623129"/>
    </source>
</evidence>
<keyword evidence="3" id="KW-1185">Reference proteome</keyword>
<comment type="caution">
    <text evidence="2">The sequence shown here is derived from an EMBL/GenBank/DDBJ whole genome shotgun (WGS) entry which is preliminary data.</text>
</comment>
<dbReference type="AlphaFoldDB" id="A0A833V405"/>
<evidence type="ECO:0000256" key="1">
    <source>
        <dbReference type="SAM" id="Phobius"/>
    </source>
</evidence>
<keyword evidence="1" id="KW-1133">Transmembrane helix</keyword>
<evidence type="ECO:0000313" key="2">
    <source>
        <dbReference type="EMBL" id="KAF3322917.1"/>
    </source>
</evidence>